<dbReference type="Proteomes" id="UP001600424">
    <property type="component" value="Unassembled WGS sequence"/>
</dbReference>
<keyword evidence="3" id="KW-1185">Reference proteome</keyword>
<dbReference type="RefSeq" id="WP_386250956.1">
    <property type="nucleotide sequence ID" value="NZ_JBHTRV010000001.1"/>
</dbReference>
<evidence type="ECO:0000256" key="1">
    <source>
        <dbReference type="SAM" id="SignalP"/>
    </source>
</evidence>
<evidence type="ECO:0000313" key="2">
    <source>
        <dbReference type="EMBL" id="MFE5978192.1"/>
    </source>
</evidence>
<reference evidence="2 3" key="1">
    <citation type="submission" date="2024-09" db="EMBL/GenBank/DDBJ databases">
        <title>The Natural Products Discovery Center: Release of the First 8490 Sequenced Strains for Exploring Actinobacteria Biosynthetic Diversity.</title>
        <authorList>
            <person name="Kalkreuter E."/>
            <person name="Kautsar S.A."/>
            <person name="Yang D."/>
            <person name="Bader C.D."/>
            <person name="Teijaro C.N."/>
            <person name="Fluegel L."/>
            <person name="Davis C.M."/>
            <person name="Simpson J.R."/>
            <person name="Lauterbach L."/>
            <person name="Steele A.D."/>
            <person name="Gui C."/>
            <person name="Meng S."/>
            <person name="Li G."/>
            <person name="Viehrig K."/>
            <person name="Ye F."/>
            <person name="Su P."/>
            <person name="Kiefer A.F."/>
            <person name="Nichols A."/>
            <person name="Cepeda A.J."/>
            <person name="Yan W."/>
            <person name="Fan B."/>
            <person name="Jiang Y."/>
            <person name="Adhikari A."/>
            <person name="Zheng C.-J."/>
            <person name="Schuster L."/>
            <person name="Cowan T.M."/>
            <person name="Smanski M.J."/>
            <person name="Chevrette M.G."/>
            <person name="De Carvalho L.P.S."/>
            <person name="Shen B."/>
        </authorList>
    </citation>
    <scope>NUCLEOTIDE SEQUENCE [LARGE SCALE GENOMIC DNA]</scope>
    <source>
        <strain evidence="2 3">NPDC056472</strain>
    </source>
</reference>
<sequence length="119" mass="12955">MSVRKKVATTVGAAALAVAGVLGSAGQSFAGSNGQQLRFHDTSTVVYSIRVEGYNQNGESVSGCFSTPSKDTWIGGWWWKGEVRVTFYKTNSCSFATYYDDTIVWVPTEQSGDWTTVYS</sequence>
<keyword evidence="1" id="KW-0732">Signal</keyword>
<dbReference type="EMBL" id="JBHTRV010000001">
    <property type="protein sequence ID" value="MFE5978192.1"/>
    <property type="molecule type" value="Genomic_DNA"/>
</dbReference>
<name>A0ABW6ILX9_STRWE</name>
<gene>
    <name evidence="2" type="ORF">ACFQ63_00615</name>
</gene>
<evidence type="ECO:0008006" key="4">
    <source>
        <dbReference type="Google" id="ProtNLM"/>
    </source>
</evidence>
<proteinExistence type="predicted"/>
<protein>
    <recommendedName>
        <fullName evidence="4">Secreted protein</fullName>
    </recommendedName>
</protein>
<feature type="chain" id="PRO_5045144395" description="Secreted protein" evidence="1">
    <location>
        <begin position="31"/>
        <end position="119"/>
    </location>
</feature>
<organism evidence="2 3">
    <name type="scientific">Streptomyces wedmorensis</name>
    <dbReference type="NCBI Taxonomy" id="43759"/>
    <lineage>
        <taxon>Bacteria</taxon>
        <taxon>Bacillati</taxon>
        <taxon>Actinomycetota</taxon>
        <taxon>Actinomycetes</taxon>
        <taxon>Kitasatosporales</taxon>
        <taxon>Streptomycetaceae</taxon>
        <taxon>Streptomyces</taxon>
    </lineage>
</organism>
<evidence type="ECO:0000313" key="3">
    <source>
        <dbReference type="Proteomes" id="UP001600424"/>
    </source>
</evidence>
<accession>A0ABW6ILX9</accession>
<comment type="caution">
    <text evidence="2">The sequence shown here is derived from an EMBL/GenBank/DDBJ whole genome shotgun (WGS) entry which is preliminary data.</text>
</comment>
<feature type="signal peptide" evidence="1">
    <location>
        <begin position="1"/>
        <end position="30"/>
    </location>
</feature>